<accession>A0A8H5G9X7</accession>
<reference evidence="2 3" key="1">
    <citation type="journal article" date="2020" name="ISME J.">
        <title>Uncovering the hidden diversity of litter-decomposition mechanisms in mushroom-forming fungi.</title>
        <authorList>
            <person name="Floudas D."/>
            <person name="Bentzer J."/>
            <person name="Ahren D."/>
            <person name="Johansson T."/>
            <person name="Persson P."/>
            <person name="Tunlid A."/>
        </authorList>
    </citation>
    <scope>NUCLEOTIDE SEQUENCE [LARGE SCALE GENOMIC DNA]</scope>
    <source>
        <strain evidence="2 3">CBS 146.42</strain>
    </source>
</reference>
<organism evidence="2 3">
    <name type="scientific">Leucocoprinus leucothites</name>
    <dbReference type="NCBI Taxonomy" id="201217"/>
    <lineage>
        <taxon>Eukaryota</taxon>
        <taxon>Fungi</taxon>
        <taxon>Dikarya</taxon>
        <taxon>Basidiomycota</taxon>
        <taxon>Agaricomycotina</taxon>
        <taxon>Agaricomycetes</taxon>
        <taxon>Agaricomycetidae</taxon>
        <taxon>Agaricales</taxon>
        <taxon>Agaricineae</taxon>
        <taxon>Agaricaceae</taxon>
        <taxon>Leucocoprinus</taxon>
    </lineage>
</organism>
<feature type="compositionally biased region" description="Basic and acidic residues" evidence="1">
    <location>
        <begin position="96"/>
        <end position="120"/>
    </location>
</feature>
<keyword evidence="3" id="KW-1185">Reference proteome</keyword>
<name>A0A8H5G9X7_9AGAR</name>
<feature type="compositionally biased region" description="Basic and acidic residues" evidence="1">
    <location>
        <begin position="296"/>
        <end position="318"/>
    </location>
</feature>
<feature type="compositionally biased region" description="Low complexity" evidence="1">
    <location>
        <begin position="278"/>
        <end position="288"/>
    </location>
</feature>
<dbReference type="EMBL" id="JAACJO010000003">
    <property type="protein sequence ID" value="KAF5360941.1"/>
    <property type="molecule type" value="Genomic_DNA"/>
</dbReference>
<feature type="compositionally biased region" description="Basic residues" evidence="1">
    <location>
        <begin position="84"/>
        <end position="95"/>
    </location>
</feature>
<dbReference type="AlphaFoldDB" id="A0A8H5G9X7"/>
<feature type="compositionally biased region" description="Basic residues" evidence="1">
    <location>
        <begin position="121"/>
        <end position="131"/>
    </location>
</feature>
<gene>
    <name evidence="2" type="ORF">D9756_005078</name>
</gene>
<evidence type="ECO:0000313" key="3">
    <source>
        <dbReference type="Proteomes" id="UP000559027"/>
    </source>
</evidence>
<comment type="caution">
    <text evidence="2">The sequence shown here is derived from an EMBL/GenBank/DDBJ whole genome shotgun (WGS) entry which is preliminary data.</text>
</comment>
<feature type="compositionally biased region" description="Polar residues" evidence="1">
    <location>
        <begin position="236"/>
        <end position="262"/>
    </location>
</feature>
<feature type="region of interest" description="Disordered" evidence="1">
    <location>
        <begin position="236"/>
        <end position="319"/>
    </location>
</feature>
<dbReference type="OrthoDB" id="3048521at2759"/>
<feature type="compositionally biased region" description="Basic and acidic residues" evidence="1">
    <location>
        <begin position="132"/>
        <end position="142"/>
    </location>
</feature>
<protein>
    <submittedName>
        <fullName evidence="2">Uncharacterized protein</fullName>
    </submittedName>
</protein>
<evidence type="ECO:0000256" key="1">
    <source>
        <dbReference type="SAM" id="MobiDB-lite"/>
    </source>
</evidence>
<feature type="region of interest" description="Disordered" evidence="1">
    <location>
        <begin position="59"/>
        <end position="143"/>
    </location>
</feature>
<proteinExistence type="predicted"/>
<sequence length="374" mass="42255">MFVPTSTVPCLYNISTTHNMWGRTVTLLKDANPALGANSPIVGAIYWRERLFEVNGHRKSISDIKRKPPGFVATKGQPQSKSKSGAKSKGNRSRSKTRDESRRKRDRSRDVHGRAGNEKDRKHKSRSNSQKKKNELAPKVKDSSAVVTPGCTSCLGFTRRSFVLFSQIGLGDWWRSVTCNTRYWRWSADRTEYELVYHHEEWKALINLADDDDEKSSRTVTVPARPPHMRTRSISASFAARDSTTISPGRSSGFSASTAINNRQQQHPQARHSRHSSARFSVATIAAADGDDKDEDEKRSHSSAEDVDPEKAKEERRTSASLFIPYRNHLFHKTKPAVLKMKSRALLQDEVFLLLVLIYSETKRQDKTNSSGGW</sequence>
<evidence type="ECO:0000313" key="2">
    <source>
        <dbReference type="EMBL" id="KAF5360941.1"/>
    </source>
</evidence>
<dbReference type="Proteomes" id="UP000559027">
    <property type="component" value="Unassembled WGS sequence"/>
</dbReference>